<dbReference type="EMBL" id="KB301483">
    <property type="protein sequence ID" value="ELU05460.1"/>
    <property type="molecule type" value="Genomic_DNA"/>
</dbReference>
<dbReference type="AlphaFoldDB" id="R7UGX4"/>
<gene>
    <name evidence="2" type="ORF">CAPTEDRAFT_176034</name>
</gene>
<dbReference type="InterPro" id="IPR036412">
    <property type="entry name" value="HAD-like_sf"/>
</dbReference>
<dbReference type="PANTHER" id="PTHR16504:SF4">
    <property type="entry name" value="5'(3')-DEOXYRIBONUCLEOTIDASE"/>
    <property type="match status" value="1"/>
</dbReference>
<feature type="active site" description="Proton donor" evidence="1">
    <location>
        <position position="18"/>
    </location>
</feature>
<dbReference type="Gene3D" id="3.40.50.1000">
    <property type="entry name" value="HAD superfamily/HAD-like"/>
    <property type="match status" value="1"/>
</dbReference>
<keyword evidence="4" id="KW-1185">Reference proteome</keyword>
<name>R7UGX4_CAPTE</name>
<dbReference type="OrthoDB" id="10248475at2759"/>
<dbReference type="EnsemblMetazoa" id="CapteT176034">
    <property type="protein sequence ID" value="CapteP176034"/>
    <property type="gene ID" value="CapteG176034"/>
</dbReference>
<dbReference type="GO" id="GO:0008253">
    <property type="term" value="F:5'-nucleotidase activity"/>
    <property type="evidence" value="ECO:0007669"/>
    <property type="project" value="InterPro"/>
</dbReference>
<dbReference type="Gene3D" id="1.10.40.40">
    <property type="entry name" value="Deoxyribonucleotidase, domain 2"/>
    <property type="match status" value="1"/>
</dbReference>
<sequence length="213" mass="24454">MSGAMRKSAPFRVLLDMDCVLADFEGNYLKCFREKFPNEPFVPLADRRHFYISDDYKKFEEQSPDILSKARSVYETPGFFGSQPPIEGALAAAKEISGLTNVEVFLCTSPLTKTPGVHHDIMEKLEWTEKHLGMDWVKRVIITKDKTMVHGNILIDDRPKIKGVLKPLPFKHILFTASHNRHLDLRATTAAERLDNWTDGSWQTLVEKYMKLM</sequence>
<dbReference type="EMBL" id="AMQN01007826">
    <property type="status" value="NOT_ANNOTATED_CDS"/>
    <property type="molecule type" value="Genomic_DNA"/>
</dbReference>
<dbReference type="OMA" id="MLHMQDT"/>
<feature type="active site" description="Nucleophile" evidence="1">
    <location>
        <position position="16"/>
    </location>
</feature>
<accession>R7UGX4</accession>
<reference evidence="4" key="1">
    <citation type="submission" date="2012-12" db="EMBL/GenBank/DDBJ databases">
        <authorList>
            <person name="Hellsten U."/>
            <person name="Grimwood J."/>
            <person name="Chapman J.A."/>
            <person name="Shapiro H."/>
            <person name="Aerts A."/>
            <person name="Otillar R.P."/>
            <person name="Terry A.Y."/>
            <person name="Boore J.L."/>
            <person name="Simakov O."/>
            <person name="Marletaz F."/>
            <person name="Cho S.-J."/>
            <person name="Edsinger-Gonzales E."/>
            <person name="Havlak P."/>
            <person name="Kuo D.-H."/>
            <person name="Larsson T."/>
            <person name="Lv J."/>
            <person name="Arendt D."/>
            <person name="Savage R."/>
            <person name="Osoegawa K."/>
            <person name="de Jong P."/>
            <person name="Lindberg D.R."/>
            <person name="Seaver E.C."/>
            <person name="Weisblat D.A."/>
            <person name="Putnam N.H."/>
            <person name="Grigoriev I.V."/>
            <person name="Rokhsar D.S."/>
        </authorList>
    </citation>
    <scope>NUCLEOTIDE SEQUENCE</scope>
    <source>
        <strain evidence="4">I ESC-2004</strain>
    </source>
</reference>
<dbReference type="InterPro" id="IPR010708">
    <property type="entry name" value="5'(3')-deoxyribonucleotidase"/>
</dbReference>
<dbReference type="STRING" id="283909.R7UGX4"/>
<evidence type="ECO:0000256" key="1">
    <source>
        <dbReference type="PIRSR" id="PIRSR610708-1"/>
    </source>
</evidence>
<dbReference type="GO" id="GO:0009223">
    <property type="term" value="P:pyrimidine deoxyribonucleotide catabolic process"/>
    <property type="evidence" value="ECO:0007669"/>
    <property type="project" value="TreeGrafter"/>
</dbReference>
<dbReference type="Pfam" id="PF06941">
    <property type="entry name" value="NT5C"/>
    <property type="match status" value="1"/>
</dbReference>
<reference evidence="2 4" key="2">
    <citation type="journal article" date="2013" name="Nature">
        <title>Insights into bilaterian evolution from three spiralian genomes.</title>
        <authorList>
            <person name="Simakov O."/>
            <person name="Marletaz F."/>
            <person name="Cho S.J."/>
            <person name="Edsinger-Gonzales E."/>
            <person name="Havlak P."/>
            <person name="Hellsten U."/>
            <person name="Kuo D.H."/>
            <person name="Larsson T."/>
            <person name="Lv J."/>
            <person name="Arendt D."/>
            <person name="Savage R."/>
            <person name="Osoegawa K."/>
            <person name="de Jong P."/>
            <person name="Grimwood J."/>
            <person name="Chapman J.A."/>
            <person name="Shapiro H."/>
            <person name="Aerts A."/>
            <person name="Otillar R.P."/>
            <person name="Terry A.Y."/>
            <person name="Boore J.L."/>
            <person name="Grigoriev I.V."/>
            <person name="Lindberg D.R."/>
            <person name="Seaver E.C."/>
            <person name="Weisblat D.A."/>
            <person name="Putnam N.H."/>
            <person name="Rokhsar D.S."/>
        </authorList>
    </citation>
    <scope>NUCLEOTIDE SEQUENCE</scope>
    <source>
        <strain evidence="2 4">I ESC-2004</strain>
    </source>
</reference>
<dbReference type="HOGENOM" id="CLU_100259_0_0_1"/>
<dbReference type="SUPFAM" id="SSF56784">
    <property type="entry name" value="HAD-like"/>
    <property type="match status" value="1"/>
</dbReference>
<dbReference type="Proteomes" id="UP000014760">
    <property type="component" value="Unassembled WGS sequence"/>
</dbReference>
<dbReference type="SFLD" id="SFLDS00003">
    <property type="entry name" value="Haloacid_Dehalogenase"/>
    <property type="match status" value="1"/>
</dbReference>
<dbReference type="PANTHER" id="PTHR16504">
    <property type="entry name" value="5'(3')-DEOXYRIBONUCLEOTIDASE"/>
    <property type="match status" value="1"/>
</dbReference>
<dbReference type="GO" id="GO:0005739">
    <property type="term" value="C:mitochondrion"/>
    <property type="evidence" value="ECO:0007669"/>
    <property type="project" value="TreeGrafter"/>
</dbReference>
<reference evidence="3" key="3">
    <citation type="submission" date="2015-06" db="UniProtKB">
        <authorList>
            <consortium name="EnsemblMetazoa"/>
        </authorList>
    </citation>
    <scope>IDENTIFICATION</scope>
</reference>
<dbReference type="SFLD" id="SFLDG01126">
    <property type="entry name" value="C1.2:_Nucleotidase_Like"/>
    <property type="match status" value="1"/>
</dbReference>
<dbReference type="InterPro" id="IPR023214">
    <property type="entry name" value="HAD_sf"/>
</dbReference>
<evidence type="ECO:0000313" key="3">
    <source>
        <dbReference type="EnsemblMetazoa" id="CapteP176034"/>
    </source>
</evidence>
<evidence type="ECO:0000313" key="4">
    <source>
        <dbReference type="Proteomes" id="UP000014760"/>
    </source>
</evidence>
<proteinExistence type="predicted"/>
<dbReference type="SFLD" id="SFLDG01145">
    <property type="entry name" value="C1.2.1"/>
    <property type="match status" value="1"/>
</dbReference>
<organism evidence="2">
    <name type="scientific">Capitella teleta</name>
    <name type="common">Polychaete worm</name>
    <dbReference type="NCBI Taxonomy" id="283909"/>
    <lineage>
        <taxon>Eukaryota</taxon>
        <taxon>Metazoa</taxon>
        <taxon>Spiralia</taxon>
        <taxon>Lophotrochozoa</taxon>
        <taxon>Annelida</taxon>
        <taxon>Polychaeta</taxon>
        <taxon>Sedentaria</taxon>
        <taxon>Scolecida</taxon>
        <taxon>Capitellidae</taxon>
        <taxon>Capitella</taxon>
    </lineage>
</organism>
<protein>
    <submittedName>
        <fullName evidence="2 3">Uncharacterized protein</fullName>
    </submittedName>
</protein>
<evidence type="ECO:0000313" key="2">
    <source>
        <dbReference type="EMBL" id="ELU05460.1"/>
    </source>
</evidence>